<dbReference type="GO" id="GO:0006950">
    <property type="term" value="P:response to stress"/>
    <property type="evidence" value="ECO:0007669"/>
    <property type="project" value="TreeGrafter"/>
</dbReference>
<dbReference type="Gene3D" id="1.10.10.10">
    <property type="entry name" value="Winged helix-like DNA-binding domain superfamily/Winged helix DNA-binding domain"/>
    <property type="match status" value="1"/>
</dbReference>
<evidence type="ECO:0000259" key="4">
    <source>
        <dbReference type="PROSITE" id="PS50995"/>
    </source>
</evidence>
<name>A0A846S0P6_9MICC</name>
<dbReference type="RefSeq" id="WP_167995316.1">
    <property type="nucleotide sequence ID" value="NZ_JAATJL010000001.1"/>
</dbReference>
<dbReference type="GO" id="GO:0003700">
    <property type="term" value="F:DNA-binding transcription factor activity"/>
    <property type="evidence" value="ECO:0007669"/>
    <property type="project" value="InterPro"/>
</dbReference>
<keyword evidence="3" id="KW-0804">Transcription</keyword>
<dbReference type="GO" id="GO:0003677">
    <property type="term" value="F:DNA binding"/>
    <property type="evidence" value="ECO:0007669"/>
    <property type="project" value="UniProtKB-KW"/>
</dbReference>
<dbReference type="EMBL" id="JAATJL010000001">
    <property type="protein sequence ID" value="NJC24011.1"/>
    <property type="molecule type" value="Genomic_DNA"/>
</dbReference>
<proteinExistence type="predicted"/>
<dbReference type="SUPFAM" id="SSF46785">
    <property type="entry name" value="Winged helix' DNA-binding domain"/>
    <property type="match status" value="1"/>
</dbReference>
<evidence type="ECO:0000256" key="1">
    <source>
        <dbReference type="ARBA" id="ARBA00023015"/>
    </source>
</evidence>
<dbReference type="InterPro" id="IPR039422">
    <property type="entry name" value="MarR/SlyA-like"/>
</dbReference>
<gene>
    <name evidence="5" type="ORF">BJ994_003087</name>
</gene>
<dbReference type="SMART" id="SM00347">
    <property type="entry name" value="HTH_MARR"/>
    <property type="match status" value="1"/>
</dbReference>
<keyword evidence="6" id="KW-1185">Reference proteome</keyword>
<dbReference type="Proteomes" id="UP000547458">
    <property type="component" value="Unassembled WGS sequence"/>
</dbReference>
<evidence type="ECO:0000313" key="5">
    <source>
        <dbReference type="EMBL" id="NJC24011.1"/>
    </source>
</evidence>
<sequence length="148" mass="15813">MTEDEVRSLNAAIRTIGMRHRALASAALARIGLAVGQETVIMELARRGPRSQAQLAVAAGCEPPTMTAAVRRMEANGIIRREPSAEDRRAVVVNLTDQGRGVAEQLSSVWRDIAEETTAGLARTEVSDLIDALGDLAQSLKGRSVPVE</sequence>
<dbReference type="InterPro" id="IPR036390">
    <property type="entry name" value="WH_DNA-bd_sf"/>
</dbReference>
<evidence type="ECO:0000313" key="6">
    <source>
        <dbReference type="Proteomes" id="UP000547458"/>
    </source>
</evidence>
<keyword evidence="1" id="KW-0805">Transcription regulation</keyword>
<comment type="caution">
    <text evidence="5">The sequence shown here is derived from an EMBL/GenBank/DDBJ whole genome shotgun (WGS) entry which is preliminary data.</text>
</comment>
<dbReference type="InterPro" id="IPR036388">
    <property type="entry name" value="WH-like_DNA-bd_sf"/>
</dbReference>
<organism evidence="5 6">
    <name type="scientific">Arthrobacter pigmenti</name>
    <dbReference type="NCBI Taxonomy" id="271432"/>
    <lineage>
        <taxon>Bacteria</taxon>
        <taxon>Bacillati</taxon>
        <taxon>Actinomycetota</taxon>
        <taxon>Actinomycetes</taxon>
        <taxon>Micrococcales</taxon>
        <taxon>Micrococcaceae</taxon>
        <taxon>Arthrobacter</taxon>
    </lineage>
</organism>
<evidence type="ECO:0000256" key="3">
    <source>
        <dbReference type="ARBA" id="ARBA00023163"/>
    </source>
</evidence>
<reference evidence="5 6" key="1">
    <citation type="submission" date="2020-03" db="EMBL/GenBank/DDBJ databases">
        <title>Sequencing the genomes of 1000 actinobacteria strains.</title>
        <authorList>
            <person name="Klenk H.-P."/>
        </authorList>
    </citation>
    <scope>NUCLEOTIDE SEQUENCE [LARGE SCALE GENOMIC DNA]</scope>
    <source>
        <strain evidence="5 6">DSM 16403</strain>
    </source>
</reference>
<dbReference type="PRINTS" id="PR00598">
    <property type="entry name" value="HTHMARR"/>
</dbReference>
<dbReference type="InterPro" id="IPR000835">
    <property type="entry name" value="HTH_MarR-typ"/>
</dbReference>
<dbReference type="Pfam" id="PF01047">
    <property type="entry name" value="MarR"/>
    <property type="match status" value="1"/>
</dbReference>
<protein>
    <submittedName>
        <fullName evidence="5">DNA-binding MarR family transcriptional regulator</fullName>
    </submittedName>
</protein>
<feature type="domain" description="HTH marR-type" evidence="4">
    <location>
        <begin position="2"/>
        <end position="138"/>
    </location>
</feature>
<dbReference type="PROSITE" id="PS50995">
    <property type="entry name" value="HTH_MARR_2"/>
    <property type="match status" value="1"/>
</dbReference>
<evidence type="ECO:0000256" key="2">
    <source>
        <dbReference type="ARBA" id="ARBA00023125"/>
    </source>
</evidence>
<keyword evidence="2 5" id="KW-0238">DNA-binding</keyword>
<accession>A0A846S0P6</accession>
<dbReference type="PANTHER" id="PTHR33164:SF64">
    <property type="entry name" value="TRANSCRIPTIONAL REGULATOR SLYA"/>
    <property type="match status" value="1"/>
</dbReference>
<dbReference type="PANTHER" id="PTHR33164">
    <property type="entry name" value="TRANSCRIPTIONAL REGULATOR, MARR FAMILY"/>
    <property type="match status" value="1"/>
</dbReference>
<dbReference type="AlphaFoldDB" id="A0A846S0P6"/>